<dbReference type="Proteomes" id="UP001558481">
    <property type="component" value="Unassembled WGS sequence"/>
</dbReference>
<evidence type="ECO:0000313" key="2">
    <source>
        <dbReference type="Proteomes" id="UP001558481"/>
    </source>
</evidence>
<dbReference type="EMBL" id="JAYWLU010000005">
    <property type="protein sequence ID" value="MEX3594226.1"/>
    <property type="molecule type" value="Genomic_DNA"/>
</dbReference>
<accession>A0ABV3V1K9</accession>
<evidence type="ECO:0008006" key="3">
    <source>
        <dbReference type="Google" id="ProtNLM"/>
    </source>
</evidence>
<comment type="caution">
    <text evidence="1">The sequence shown here is derived from an EMBL/GenBank/DDBJ whole genome shotgun (WGS) entry which is preliminary data.</text>
</comment>
<feature type="non-terminal residue" evidence="1">
    <location>
        <position position="1"/>
    </location>
</feature>
<dbReference type="InterPro" id="IPR011335">
    <property type="entry name" value="Restrct_endonuc-II-like"/>
</dbReference>
<name>A0ABV3V1K9_9MICC</name>
<proteinExistence type="predicted"/>
<evidence type="ECO:0000313" key="1">
    <source>
        <dbReference type="EMBL" id="MEX3594226.1"/>
    </source>
</evidence>
<organism evidence="1 2">
    <name type="scientific">Kocuria carniphila</name>
    <dbReference type="NCBI Taxonomy" id="262208"/>
    <lineage>
        <taxon>Bacteria</taxon>
        <taxon>Bacillati</taxon>
        <taxon>Actinomycetota</taxon>
        <taxon>Actinomycetes</taxon>
        <taxon>Micrococcales</taxon>
        <taxon>Micrococcaceae</taxon>
        <taxon>Kocuria</taxon>
    </lineage>
</organism>
<protein>
    <recommendedName>
        <fullName evidence="3">DUF559 domain-containing protein</fullName>
    </recommendedName>
</protein>
<keyword evidence="2" id="KW-1185">Reference proteome</keyword>
<sequence length="212" mass="24076">YSLGSYQGPWDSVIVHPVEALVVAAPMMDRWSITAALDAMLCIDRLKPLGTSEPDVFTVKSIGEALELLPPASRAVREVHRALADIQFPTWSAMETLTRMLVLACGMPRPIMNFRVETPRGHSILDSAWPEHMTAVEFNGRDHSQDHASYKDEMYRNEVLRGLGWKLRIVSFDDLRKMDRLAEWLTWLGGHLGVEPDLSRVTDTRLEHSEPW</sequence>
<reference evidence="1 2" key="1">
    <citation type="journal article" date="2024" name="Fungal Genet. Biol.">
        <title>The porcine skin microbiome exhibits broad fungal antagonism.</title>
        <authorList>
            <person name="De La Cruz K.F."/>
            <person name="Townsend E.C."/>
            <person name="Alex Cheong J.Z."/>
            <person name="Salamzade R."/>
            <person name="Liu A."/>
            <person name="Sandstrom S."/>
            <person name="Davila E."/>
            <person name="Huang L."/>
            <person name="Xu K.H."/>
            <person name="Wu S.Y."/>
            <person name="Meudt J.J."/>
            <person name="Shanmuganayagam D."/>
            <person name="Gibson A.L.F."/>
            <person name="Kalan L.R."/>
        </authorList>
    </citation>
    <scope>NUCLEOTIDE SEQUENCE [LARGE SCALE GENOMIC DNA]</scope>
    <source>
        <strain evidence="1 2">LK2625</strain>
    </source>
</reference>
<gene>
    <name evidence="1" type="ORF">VVR66_05825</name>
</gene>
<dbReference type="SUPFAM" id="SSF52980">
    <property type="entry name" value="Restriction endonuclease-like"/>
    <property type="match status" value="1"/>
</dbReference>